<proteinExistence type="predicted"/>
<sequence length="101" mass="11730">MEKIQEFFKNIDRDDIDKTSKNLVSKGLIDSIDIISLVREIESYYKKPLKANFINEENFEDFESIQKMITQSYEINSSKDMGGGIQLLSLNTTTQFIQIKI</sequence>
<comment type="caution">
    <text evidence="1">The sequence shown here is derived from an EMBL/GenBank/DDBJ whole genome shotgun (WGS) entry which is preliminary data.</text>
</comment>
<organism evidence="1 2">
    <name type="scientific">Campylobacter ornithocola</name>
    <dbReference type="NCBI Taxonomy" id="1848766"/>
    <lineage>
        <taxon>Bacteria</taxon>
        <taxon>Pseudomonadati</taxon>
        <taxon>Campylobacterota</taxon>
        <taxon>Epsilonproteobacteria</taxon>
        <taxon>Campylobacterales</taxon>
        <taxon>Campylobacteraceae</taxon>
        <taxon>Campylobacter</taxon>
    </lineage>
</organism>
<dbReference type="SUPFAM" id="SSF47336">
    <property type="entry name" value="ACP-like"/>
    <property type="match status" value="1"/>
</dbReference>
<dbReference type="AlphaFoldDB" id="A0A6M8N4D6"/>
<dbReference type="RefSeq" id="WP_066006589.1">
    <property type="nucleotide sequence ID" value="NZ_CP053848.1"/>
</dbReference>
<dbReference type="InterPro" id="IPR036736">
    <property type="entry name" value="ACP-like_sf"/>
</dbReference>
<dbReference type="Proteomes" id="UP000094873">
    <property type="component" value="Unassembled WGS sequence"/>
</dbReference>
<evidence type="ECO:0000313" key="2">
    <source>
        <dbReference type="Proteomes" id="UP000094873"/>
    </source>
</evidence>
<dbReference type="EMBL" id="LXSU01000030">
    <property type="protein sequence ID" value="OCX43560.1"/>
    <property type="molecule type" value="Genomic_DNA"/>
</dbReference>
<reference evidence="1 2" key="1">
    <citation type="submission" date="2016-05" db="EMBL/GenBank/DDBJ databases">
        <authorList>
            <person name="Caceres A."/>
            <person name="Munoz I."/>
            <person name="Iraola G."/>
            <person name="Diaz-Viraque F."/>
            <person name="Greif G."/>
            <person name="Collado L."/>
        </authorList>
    </citation>
    <scope>NUCLEOTIDE SEQUENCE [LARGE SCALE GENOMIC DNA]</scope>
    <source>
        <strain evidence="1 2">WBE38</strain>
    </source>
</reference>
<evidence type="ECO:0000313" key="1">
    <source>
        <dbReference type="EMBL" id="OCX43560.1"/>
    </source>
</evidence>
<dbReference type="Gene3D" id="1.10.1200.10">
    <property type="entry name" value="ACP-like"/>
    <property type="match status" value="1"/>
</dbReference>
<gene>
    <name evidence="1" type="ORF">A7X81_00965</name>
</gene>
<protein>
    <submittedName>
        <fullName evidence="1">Uncharacterized protein</fullName>
    </submittedName>
</protein>
<accession>A0A6M8N4D6</accession>
<keyword evidence="2" id="KW-1185">Reference proteome</keyword>
<name>A0A6M8N4D6_9BACT</name>